<dbReference type="RefSeq" id="WP_189966479.1">
    <property type="nucleotide sequence ID" value="NZ_BMUA01000016.1"/>
</dbReference>
<dbReference type="Proteomes" id="UP001050808">
    <property type="component" value="Unassembled WGS sequence"/>
</dbReference>
<comment type="caution">
    <text evidence="1">The sequence shown here is derived from an EMBL/GenBank/DDBJ whole genome shotgun (WGS) entry which is preliminary data.</text>
</comment>
<proteinExistence type="predicted"/>
<evidence type="ECO:0000313" key="2">
    <source>
        <dbReference type="Proteomes" id="UP001050808"/>
    </source>
</evidence>
<evidence type="ECO:0000313" key="1">
    <source>
        <dbReference type="EMBL" id="GHI41224.1"/>
    </source>
</evidence>
<accession>A0ABQ3QVI2</accession>
<keyword evidence="2" id="KW-1185">Reference proteome</keyword>
<dbReference type="EMBL" id="BNDY01000017">
    <property type="protein sequence ID" value="GHI41224.1"/>
    <property type="molecule type" value="Genomic_DNA"/>
</dbReference>
<protein>
    <submittedName>
        <fullName evidence="1">Uncharacterized protein</fullName>
    </submittedName>
</protein>
<organism evidence="1 2">
    <name type="scientific">Streptomyces violascens</name>
    <dbReference type="NCBI Taxonomy" id="67381"/>
    <lineage>
        <taxon>Bacteria</taxon>
        <taxon>Bacillati</taxon>
        <taxon>Actinomycetota</taxon>
        <taxon>Actinomycetes</taxon>
        <taxon>Kitasatosporales</taxon>
        <taxon>Streptomycetaceae</taxon>
        <taxon>Streptomyces</taxon>
    </lineage>
</organism>
<gene>
    <name evidence="1" type="ORF">Sviol_56320</name>
</gene>
<dbReference type="Pfam" id="PF19698">
    <property type="entry name" value="DUF6197"/>
    <property type="match status" value="1"/>
</dbReference>
<name>A0ABQ3QVI2_9ACTN</name>
<reference evidence="1" key="1">
    <citation type="submission" date="2024-05" db="EMBL/GenBank/DDBJ databases">
        <title>Whole genome shotgun sequence of Streptomyces violascens NBRC 12920.</title>
        <authorList>
            <person name="Komaki H."/>
            <person name="Tamura T."/>
        </authorList>
    </citation>
    <scope>NUCLEOTIDE SEQUENCE</scope>
    <source>
        <strain evidence="1">NBRC 12920</strain>
    </source>
</reference>
<sequence>MPRVRYSPESALITRDPIAILQWAACHIEEVGLHQGREVFAGAGRTVTLACSPRGAIDVAAGDGRRSGDRYYDTDAIRRGRARALRIFAEHLAGHPLEGGDPRDAEDLHCGVIDQWSNAPGRTAAEAAQALRTAADPTEPIF</sequence>
<dbReference type="InterPro" id="IPR045677">
    <property type="entry name" value="DUF6197"/>
</dbReference>